<accession>A0A6N7LKM2</accession>
<dbReference type="EMBL" id="WITC01000120">
    <property type="protein sequence ID" value="MQX18411.1"/>
    <property type="molecule type" value="Genomic_DNA"/>
</dbReference>
<evidence type="ECO:0000256" key="2">
    <source>
        <dbReference type="SAM" id="MobiDB-lite"/>
    </source>
</evidence>
<dbReference type="Proteomes" id="UP000439983">
    <property type="component" value="Unassembled WGS sequence"/>
</dbReference>
<feature type="coiled-coil region" evidence="1">
    <location>
        <begin position="378"/>
        <end position="426"/>
    </location>
</feature>
<protein>
    <submittedName>
        <fullName evidence="3">Uncharacterized protein</fullName>
    </submittedName>
</protein>
<gene>
    <name evidence="3" type="ORF">GHK62_27875</name>
</gene>
<proteinExistence type="predicted"/>
<feature type="coiled-coil region" evidence="1">
    <location>
        <begin position="18"/>
        <end position="265"/>
    </location>
</feature>
<sequence length="594" mass="64426">MAQLPVAKPSVAELLSALKRERSTVETLRHDLAATRRELEASRRETQTERELGATLTKELSAALADLKAMSVELDQAANTMVQARQATDAVAKANEKAAHERARSAALEQKLLVARKDIAAIKDGAQAANGAREEILRRDLAAARRDLDAMRRAGDDAAQARNVADTVAEKERALEQQRERAEGLARDLTAVRREMEDLRAKAADTIRSKAAALRAQQAGEVALADAKRALDEERNKLGAYERELAAARQSVAALEARASLAAAEQAAAVDARKLAETTASRAGEVLSSESEKGRSLARDLDAALRERAEARQALDEERQKLAAYERDLAAVRQSVAALEARANLAEAEQVAAVKARKLAEGAASRAGEALSLESEKGRSLARDLDAARRELADAKRTLDEERQKRAAFERDLAAARQSVAALKARADLAAGEQAAAMEARKLAEVAAARAGEALALESEKGKSLARDLDAARRERDTAKEELTRVLAAQRTALEQRERANSRDLARRQKNDDLKARSERRVADNEPLSKARLGNRANERAKAVQPTAARSARDQGSKKIRRVQVRNPTRAVRPATIALPDALLPEHLPVSGLW</sequence>
<evidence type="ECO:0000313" key="4">
    <source>
        <dbReference type="Proteomes" id="UP000439983"/>
    </source>
</evidence>
<feature type="compositionally biased region" description="Basic and acidic residues" evidence="2">
    <location>
        <begin position="494"/>
        <end position="529"/>
    </location>
</feature>
<evidence type="ECO:0000256" key="1">
    <source>
        <dbReference type="SAM" id="Coils"/>
    </source>
</evidence>
<dbReference type="OrthoDB" id="8070718at2"/>
<reference evidence="3 4" key="1">
    <citation type="journal article" date="2013" name="Genome Biol.">
        <title>Comparative genomics of the core and accessory genomes of 48 Sinorhizobium strains comprising five genospecies.</title>
        <authorList>
            <person name="Sugawara M."/>
            <person name="Epstein B."/>
            <person name="Badgley B.D."/>
            <person name="Unno T."/>
            <person name="Xu L."/>
            <person name="Reese J."/>
            <person name="Gyaneshwar P."/>
            <person name="Denny R."/>
            <person name="Mudge J."/>
            <person name="Bharti A.K."/>
            <person name="Farmer A.D."/>
            <person name="May G.D."/>
            <person name="Woodward J.E."/>
            <person name="Medigue C."/>
            <person name="Vallenet D."/>
            <person name="Lajus A."/>
            <person name="Rouy Z."/>
            <person name="Martinez-Vaz B."/>
            <person name="Tiffin P."/>
            <person name="Young N.D."/>
            <person name="Sadowsky M.J."/>
        </authorList>
    </citation>
    <scope>NUCLEOTIDE SEQUENCE [LARGE SCALE GENOMIC DNA]</scope>
    <source>
        <strain evidence="3 4">USDA4894</strain>
    </source>
</reference>
<feature type="region of interest" description="Disordered" evidence="2">
    <location>
        <begin position="494"/>
        <end position="559"/>
    </location>
</feature>
<comment type="caution">
    <text evidence="3">The sequence shown here is derived from an EMBL/GenBank/DDBJ whole genome shotgun (WGS) entry which is preliminary data.</text>
</comment>
<organism evidence="3 4">
    <name type="scientific">Sinorhizobium terangae</name>
    <dbReference type="NCBI Taxonomy" id="110322"/>
    <lineage>
        <taxon>Bacteria</taxon>
        <taxon>Pseudomonadati</taxon>
        <taxon>Pseudomonadota</taxon>
        <taxon>Alphaproteobacteria</taxon>
        <taxon>Hyphomicrobiales</taxon>
        <taxon>Rhizobiaceae</taxon>
        <taxon>Sinorhizobium/Ensifer group</taxon>
        <taxon>Sinorhizobium</taxon>
    </lineage>
</organism>
<feature type="coiled-coil region" evidence="1">
    <location>
        <begin position="462"/>
        <end position="489"/>
    </location>
</feature>
<name>A0A6N7LKM2_SINTE</name>
<evidence type="ECO:0000313" key="3">
    <source>
        <dbReference type="EMBL" id="MQX18411.1"/>
    </source>
</evidence>
<keyword evidence="1" id="KW-0175">Coiled coil</keyword>
<feature type="coiled-coil region" evidence="1">
    <location>
        <begin position="301"/>
        <end position="349"/>
    </location>
</feature>
<dbReference type="RefSeq" id="WP_153442181.1">
    <property type="nucleotide sequence ID" value="NZ_JACIGA010000003.1"/>
</dbReference>
<dbReference type="AlphaFoldDB" id="A0A6N7LKM2"/>
<keyword evidence="4" id="KW-1185">Reference proteome</keyword>